<evidence type="ECO:0000259" key="4">
    <source>
        <dbReference type="PROSITE" id="PS50144"/>
    </source>
</evidence>
<dbReference type="PROSITE" id="PS50144">
    <property type="entry name" value="MATH"/>
    <property type="match status" value="1"/>
</dbReference>
<sequence length="412" mass="45683">GYKRFFKRTLLEQSDYLKDDCLSVHCSVGVVMSHTEGPKIFSIAVPPSNIGHHFGQLLESGKQTDVSFEVDGEFFPAHKLVLAARSPVFRAQLFGPMKDHNTKQIEVEDMEAPVFKVQCNTSSSCVGLKLMLLLIAFTGLRFMKALLHFIYWDSLPDTEELTGLTSKWASTLMSQHLLAAADRYGLDRLRLMCEANLCEVVAINTVATTLALAEQHHCFRLKAVCLKFVAMPENLRGESFKLENFEIMDCSLQADKLVTQMPLLNAVKAGLTLEFHGLLQAFVEISDFSTLYTVILYPSFGISVAVMQTDGFEYLKQSCPSVLTELLEYVARVNEHPVIVCKHGNEAILDGSDANGRREIVPVVKGFGVFSVRDVNAVVHLVSICLLCIGNEKLSKIEAPPFLTADVCLKNA</sequence>
<dbReference type="Proteomes" id="UP000593572">
    <property type="component" value="Unassembled WGS sequence"/>
</dbReference>
<comment type="similarity">
    <text evidence="2">Belongs to the Tdpoz family.</text>
</comment>
<keyword evidence="6" id="KW-1185">Reference proteome</keyword>
<dbReference type="GO" id="GO:0016567">
    <property type="term" value="P:protein ubiquitination"/>
    <property type="evidence" value="ECO:0007669"/>
    <property type="project" value="UniProtKB-UniPathway"/>
</dbReference>
<organism evidence="5 6">
    <name type="scientific">Gossypium lobatum</name>
    <dbReference type="NCBI Taxonomy" id="34289"/>
    <lineage>
        <taxon>Eukaryota</taxon>
        <taxon>Viridiplantae</taxon>
        <taxon>Streptophyta</taxon>
        <taxon>Embryophyta</taxon>
        <taxon>Tracheophyta</taxon>
        <taxon>Spermatophyta</taxon>
        <taxon>Magnoliopsida</taxon>
        <taxon>eudicotyledons</taxon>
        <taxon>Gunneridae</taxon>
        <taxon>Pentapetalae</taxon>
        <taxon>rosids</taxon>
        <taxon>malvids</taxon>
        <taxon>Malvales</taxon>
        <taxon>Malvaceae</taxon>
        <taxon>Malvoideae</taxon>
        <taxon>Gossypium</taxon>
    </lineage>
</organism>
<dbReference type="SUPFAM" id="SSF49599">
    <property type="entry name" value="TRAF domain-like"/>
    <property type="match status" value="1"/>
</dbReference>
<comment type="caution">
    <text evidence="5">The sequence shown here is derived from an EMBL/GenBank/DDBJ whole genome shotgun (WGS) entry which is preliminary data.</text>
</comment>
<proteinExistence type="inferred from homology"/>
<dbReference type="PANTHER" id="PTHR26379:SF470">
    <property type="entry name" value="BTB_POZ AND MATH DOMAIN-CONTAINING PROTEIN 2-LIKE"/>
    <property type="match status" value="1"/>
</dbReference>
<dbReference type="CDD" id="cd00121">
    <property type="entry name" value="MATH"/>
    <property type="match status" value="1"/>
</dbReference>
<name>A0A7J8M6F8_9ROSI</name>
<dbReference type="Gene3D" id="3.30.710.10">
    <property type="entry name" value="Potassium Channel Kv1.1, Chain A"/>
    <property type="match status" value="1"/>
</dbReference>
<evidence type="ECO:0000256" key="1">
    <source>
        <dbReference type="ARBA" id="ARBA00004906"/>
    </source>
</evidence>
<dbReference type="InterPro" id="IPR002083">
    <property type="entry name" value="MATH/TRAF_dom"/>
</dbReference>
<dbReference type="InterPro" id="IPR056423">
    <property type="entry name" value="BACK_BPM_SPOP"/>
</dbReference>
<dbReference type="SUPFAM" id="SSF54695">
    <property type="entry name" value="POZ domain"/>
    <property type="match status" value="1"/>
</dbReference>
<dbReference type="InterPro" id="IPR011333">
    <property type="entry name" value="SKP1/BTB/POZ_sf"/>
</dbReference>
<reference evidence="5 6" key="1">
    <citation type="journal article" date="2019" name="Genome Biol. Evol.">
        <title>Insights into the evolution of the New World diploid cottons (Gossypium, subgenus Houzingenia) based on genome sequencing.</title>
        <authorList>
            <person name="Grover C.E."/>
            <person name="Arick M.A. 2nd"/>
            <person name="Thrash A."/>
            <person name="Conover J.L."/>
            <person name="Sanders W.S."/>
            <person name="Peterson D.G."/>
            <person name="Frelichowski J.E."/>
            <person name="Scheffler J.A."/>
            <person name="Scheffler B.E."/>
            <person name="Wendel J.F."/>
        </authorList>
    </citation>
    <scope>NUCLEOTIDE SEQUENCE [LARGE SCALE GENOMIC DNA]</scope>
    <source>
        <strain evidence="5">157</strain>
        <tissue evidence="5">Leaf</tissue>
    </source>
</reference>
<dbReference type="InterPro" id="IPR045005">
    <property type="entry name" value="BPM1-6"/>
</dbReference>
<dbReference type="AlphaFoldDB" id="A0A7J8M6F8"/>
<dbReference type="Pfam" id="PF00651">
    <property type="entry name" value="BTB"/>
    <property type="match status" value="1"/>
</dbReference>
<dbReference type="PANTHER" id="PTHR26379">
    <property type="entry name" value="BTB/POZ AND MATH DOMAIN-CONTAINING PROTEIN 1"/>
    <property type="match status" value="1"/>
</dbReference>
<evidence type="ECO:0008006" key="7">
    <source>
        <dbReference type="Google" id="ProtNLM"/>
    </source>
</evidence>
<feature type="non-terminal residue" evidence="5">
    <location>
        <position position="1"/>
    </location>
</feature>
<dbReference type="InterPro" id="IPR000210">
    <property type="entry name" value="BTB/POZ_dom"/>
</dbReference>
<dbReference type="SMART" id="SM00225">
    <property type="entry name" value="BTB"/>
    <property type="match status" value="1"/>
</dbReference>
<feature type="domain" description="MATH" evidence="4">
    <location>
        <begin position="1"/>
        <end position="28"/>
    </location>
</feature>
<dbReference type="Gene3D" id="1.25.40.420">
    <property type="match status" value="1"/>
</dbReference>
<dbReference type="Pfam" id="PF24570">
    <property type="entry name" value="BACK_BPM_SPOP"/>
    <property type="match status" value="2"/>
</dbReference>
<dbReference type="UniPathway" id="UPA00143"/>
<evidence type="ECO:0000259" key="3">
    <source>
        <dbReference type="PROSITE" id="PS50097"/>
    </source>
</evidence>
<gene>
    <name evidence="5" type="ORF">Golob_017176</name>
</gene>
<evidence type="ECO:0000313" key="5">
    <source>
        <dbReference type="EMBL" id="MBA0560266.1"/>
    </source>
</evidence>
<dbReference type="EMBL" id="JABEZX010000007">
    <property type="protein sequence ID" value="MBA0560266.1"/>
    <property type="molecule type" value="Genomic_DNA"/>
</dbReference>
<evidence type="ECO:0000256" key="2">
    <source>
        <dbReference type="ARBA" id="ARBA00010846"/>
    </source>
</evidence>
<comment type="pathway">
    <text evidence="1">Protein modification; protein ubiquitination.</text>
</comment>
<dbReference type="PROSITE" id="PS50097">
    <property type="entry name" value="BTB"/>
    <property type="match status" value="1"/>
</dbReference>
<evidence type="ECO:0000313" key="6">
    <source>
        <dbReference type="Proteomes" id="UP000593572"/>
    </source>
</evidence>
<accession>A0A7J8M6F8</accession>
<protein>
    <recommendedName>
        <fullName evidence="7">BTB domain-containing protein</fullName>
    </recommendedName>
</protein>
<feature type="domain" description="BTB" evidence="3">
    <location>
        <begin position="64"/>
        <end position="159"/>
    </location>
</feature>
<dbReference type="CDD" id="cd18280">
    <property type="entry name" value="BTB_POZ_BPM_plant"/>
    <property type="match status" value="1"/>
</dbReference>